<feature type="transmembrane region" description="Helical" evidence="1">
    <location>
        <begin position="89"/>
        <end position="110"/>
    </location>
</feature>
<dbReference type="RefSeq" id="WP_130982032.1">
    <property type="nucleotide sequence ID" value="NZ_SISG01000001.1"/>
</dbReference>
<keyword evidence="1" id="KW-0812">Transmembrane</keyword>
<dbReference type="Proteomes" id="UP000294194">
    <property type="component" value="Unassembled WGS sequence"/>
</dbReference>
<organism evidence="2 3">
    <name type="scientific">Glaciihabitans arcticus</name>
    <dbReference type="NCBI Taxonomy" id="2668039"/>
    <lineage>
        <taxon>Bacteria</taxon>
        <taxon>Bacillati</taxon>
        <taxon>Actinomycetota</taxon>
        <taxon>Actinomycetes</taxon>
        <taxon>Micrococcales</taxon>
        <taxon>Microbacteriaceae</taxon>
        <taxon>Glaciihabitans</taxon>
    </lineage>
</organism>
<feature type="transmembrane region" description="Helical" evidence="1">
    <location>
        <begin position="20"/>
        <end position="45"/>
    </location>
</feature>
<reference evidence="3" key="1">
    <citation type="submission" date="2019-02" db="EMBL/GenBank/DDBJ databases">
        <title>Glaciihabitans arcticus sp. nov., a psychrotolerant bacterium isolated from polar soil.</title>
        <authorList>
            <person name="Dahal R.H."/>
        </authorList>
    </citation>
    <scope>NUCLEOTIDE SEQUENCE [LARGE SCALE GENOMIC DNA]</scope>
    <source>
        <strain evidence="3">RP-3-7</strain>
    </source>
</reference>
<dbReference type="AlphaFoldDB" id="A0A4Q9GYQ2"/>
<comment type="caution">
    <text evidence="2">The sequence shown here is derived from an EMBL/GenBank/DDBJ whole genome shotgun (WGS) entry which is preliminary data.</text>
</comment>
<proteinExistence type="predicted"/>
<keyword evidence="1" id="KW-0472">Membrane</keyword>
<dbReference type="EMBL" id="SISG01000001">
    <property type="protein sequence ID" value="TBN57923.1"/>
    <property type="molecule type" value="Genomic_DNA"/>
</dbReference>
<protein>
    <submittedName>
        <fullName evidence="2">Uncharacterized protein</fullName>
    </submittedName>
</protein>
<accession>A0A4Q9GYQ2</accession>
<evidence type="ECO:0000313" key="3">
    <source>
        <dbReference type="Proteomes" id="UP000294194"/>
    </source>
</evidence>
<name>A0A4Q9GYQ2_9MICO</name>
<gene>
    <name evidence="2" type="ORF">EYE40_11235</name>
</gene>
<feature type="transmembrane region" description="Helical" evidence="1">
    <location>
        <begin position="57"/>
        <end position="77"/>
    </location>
</feature>
<evidence type="ECO:0000313" key="2">
    <source>
        <dbReference type="EMBL" id="TBN57923.1"/>
    </source>
</evidence>
<keyword evidence="3" id="KW-1185">Reference proteome</keyword>
<sequence length="114" mass="12488">MTTSTISRDTSVRAPLFIQIAAWAIPVLLLSGFAMIALLPVLVALIGSFTDQRARYLRWWTTAVAALYSIPLVILNVRPDPAGSLTKDMHPVFLVLIVVSAAALLARLYIGRRK</sequence>
<keyword evidence="1" id="KW-1133">Transmembrane helix</keyword>
<evidence type="ECO:0000256" key="1">
    <source>
        <dbReference type="SAM" id="Phobius"/>
    </source>
</evidence>